<proteinExistence type="inferred from homology"/>
<dbReference type="PANTHER" id="PTHR46847:SF1">
    <property type="entry name" value="D-ALLOSE-BINDING PERIPLASMIC PROTEIN-RELATED"/>
    <property type="match status" value="1"/>
</dbReference>
<evidence type="ECO:0000256" key="4">
    <source>
        <dbReference type="SAM" id="SignalP"/>
    </source>
</evidence>
<comment type="caution">
    <text evidence="6">The sequence shown here is derived from an EMBL/GenBank/DDBJ whole genome shotgun (WGS) entry which is preliminary data.</text>
</comment>
<dbReference type="SUPFAM" id="SSF53822">
    <property type="entry name" value="Periplasmic binding protein-like I"/>
    <property type="match status" value="1"/>
</dbReference>
<comment type="subcellular location">
    <subcellularLocation>
        <location evidence="1">Cell envelope</location>
    </subcellularLocation>
</comment>
<reference evidence="6 7" key="1">
    <citation type="submission" date="2020-08" db="EMBL/GenBank/DDBJ databases">
        <title>Genomic Encyclopedia of Type Strains, Phase IV (KMG-IV): sequencing the most valuable type-strain genomes for metagenomic binning, comparative biology and taxonomic classification.</title>
        <authorList>
            <person name="Goeker M."/>
        </authorList>
    </citation>
    <scope>NUCLEOTIDE SEQUENCE [LARGE SCALE GENOMIC DNA]</scope>
    <source>
        <strain evidence="6 7">DSM 28101</strain>
    </source>
</reference>
<dbReference type="CDD" id="cd19996">
    <property type="entry name" value="PBP1_ABC_sugar_binding-like"/>
    <property type="match status" value="1"/>
</dbReference>
<dbReference type="AlphaFoldDB" id="A0A7W6PBP0"/>
<evidence type="ECO:0000313" key="6">
    <source>
        <dbReference type="EMBL" id="MBB4122607.1"/>
    </source>
</evidence>
<evidence type="ECO:0000256" key="2">
    <source>
        <dbReference type="ARBA" id="ARBA00007639"/>
    </source>
</evidence>
<feature type="signal peptide" evidence="4">
    <location>
        <begin position="1"/>
        <end position="22"/>
    </location>
</feature>
<accession>A0A7W6PBP0</accession>
<dbReference type="Proteomes" id="UP000530571">
    <property type="component" value="Unassembled WGS sequence"/>
</dbReference>
<dbReference type="InterPro" id="IPR028082">
    <property type="entry name" value="Peripla_BP_I"/>
</dbReference>
<dbReference type="PANTHER" id="PTHR46847">
    <property type="entry name" value="D-ALLOSE-BINDING PERIPLASMIC PROTEIN-RELATED"/>
    <property type="match status" value="1"/>
</dbReference>
<keyword evidence="7" id="KW-1185">Reference proteome</keyword>
<dbReference type="GO" id="GO:0030313">
    <property type="term" value="C:cell envelope"/>
    <property type="evidence" value="ECO:0007669"/>
    <property type="project" value="UniProtKB-SubCell"/>
</dbReference>
<dbReference type="Gene3D" id="3.40.50.2300">
    <property type="match status" value="2"/>
</dbReference>
<feature type="chain" id="PRO_5031122422" evidence="4">
    <location>
        <begin position="23"/>
        <end position="331"/>
    </location>
</feature>
<dbReference type="EMBL" id="JACIDZ010000008">
    <property type="protein sequence ID" value="MBB4122607.1"/>
    <property type="molecule type" value="Genomic_DNA"/>
</dbReference>
<dbReference type="InterPro" id="IPR025997">
    <property type="entry name" value="SBP_2_dom"/>
</dbReference>
<feature type="domain" description="Periplasmic binding protein" evidence="5">
    <location>
        <begin position="29"/>
        <end position="285"/>
    </location>
</feature>
<evidence type="ECO:0000256" key="3">
    <source>
        <dbReference type="ARBA" id="ARBA00022729"/>
    </source>
</evidence>
<dbReference type="Pfam" id="PF13407">
    <property type="entry name" value="Peripla_BP_4"/>
    <property type="match status" value="1"/>
</dbReference>
<evidence type="ECO:0000259" key="5">
    <source>
        <dbReference type="Pfam" id="PF13407"/>
    </source>
</evidence>
<dbReference type="GO" id="GO:0030246">
    <property type="term" value="F:carbohydrate binding"/>
    <property type="evidence" value="ECO:0007669"/>
    <property type="project" value="UniProtKB-ARBA"/>
</dbReference>
<protein>
    <submittedName>
        <fullName evidence="6">Ribose transport system substrate-binding protein</fullName>
    </submittedName>
</protein>
<name>A0A7W6PBP0_9HYPH</name>
<comment type="similarity">
    <text evidence="2">Belongs to the bacterial solute-binding protein 2 family.</text>
</comment>
<dbReference type="RefSeq" id="WP_183486781.1">
    <property type="nucleotide sequence ID" value="NZ_JACIDZ010000008.1"/>
</dbReference>
<sequence length="331" mass="35912">MKLKKMLLVASVLAGIAAPAMAQEKYTVGYDNYFNGNSWSVQLSREFEAEAERNADTVDVIYTESEMKADRQVSNIEDMITRGVDAIVFTPISPTAVIPVLKKAEAQGIKIVLLASTIRSDDYDALVTVDDVDFGKAGAEWLAEKLGGEGRIIALNGISGISASDDRWEGAEAVFDAYPGIEVISVVDAGWDYAKAKVAVSNLLAANPEVDGVWSQGGSMTLGAIDAFDAAQRPLVPMTGEDNNGYLKRWAALESDGYESVAPSKPTWLGSEALLVAIDLLEGEEVEKDKVYEVPMITSENLSEFTRDDLSDSFWANTRLSDEQIRATFED</sequence>
<keyword evidence="3 4" id="KW-0732">Signal</keyword>
<gene>
    <name evidence="6" type="ORF">GGR30_002541</name>
</gene>
<evidence type="ECO:0000256" key="1">
    <source>
        <dbReference type="ARBA" id="ARBA00004196"/>
    </source>
</evidence>
<evidence type="ECO:0000313" key="7">
    <source>
        <dbReference type="Proteomes" id="UP000530571"/>
    </source>
</evidence>
<organism evidence="6 7">
    <name type="scientific">Martelella radicis</name>
    <dbReference type="NCBI Taxonomy" id="1397476"/>
    <lineage>
        <taxon>Bacteria</taxon>
        <taxon>Pseudomonadati</taxon>
        <taxon>Pseudomonadota</taxon>
        <taxon>Alphaproteobacteria</taxon>
        <taxon>Hyphomicrobiales</taxon>
        <taxon>Aurantimonadaceae</taxon>
        <taxon>Martelella</taxon>
    </lineage>
</organism>